<dbReference type="Pfam" id="PF00704">
    <property type="entry name" value="Glyco_hydro_18"/>
    <property type="match status" value="1"/>
</dbReference>
<name>A0A9X2FCT7_9BACT</name>
<accession>A0A9X2FCT7</accession>
<keyword evidence="4" id="KW-0624">Polysaccharide degradation</keyword>
<keyword evidence="3 6" id="KW-0378">Hydrolase</keyword>
<reference evidence="10" key="1">
    <citation type="submission" date="2022-06" db="EMBL/GenBank/DDBJ databases">
        <title>Aeoliella straminimaris, a novel planctomycete from sediments.</title>
        <authorList>
            <person name="Vitorino I.R."/>
            <person name="Lage O.M."/>
        </authorList>
    </citation>
    <scope>NUCLEOTIDE SEQUENCE</scope>
    <source>
        <strain evidence="10">ICT_H6.2</strain>
    </source>
</reference>
<dbReference type="Gene3D" id="3.10.50.10">
    <property type="match status" value="1"/>
</dbReference>
<feature type="domain" description="GH18" evidence="9">
    <location>
        <begin position="29"/>
        <end position="370"/>
    </location>
</feature>
<keyword evidence="5 6" id="KW-0326">Glycosidase</keyword>
<proteinExistence type="inferred from homology"/>
<dbReference type="PANTHER" id="PTHR11177:SF317">
    <property type="entry name" value="CHITINASE 12-RELATED"/>
    <property type="match status" value="1"/>
</dbReference>
<dbReference type="InterPro" id="IPR017853">
    <property type="entry name" value="GH"/>
</dbReference>
<dbReference type="Gene3D" id="3.20.20.80">
    <property type="entry name" value="Glycosidases"/>
    <property type="match status" value="1"/>
</dbReference>
<dbReference type="GO" id="GO:0005975">
    <property type="term" value="P:carbohydrate metabolic process"/>
    <property type="evidence" value="ECO:0007669"/>
    <property type="project" value="InterPro"/>
</dbReference>
<comment type="caution">
    <text evidence="10">The sequence shown here is derived from an EMBL/GenBank/DDBJ whole genome shotgun (WGS) entry which is preliminary data.</text>
</comment>
<dbReference type="GO" id="GO:0008061">
    <property type="term" value="F:chitin binding"/>
    <property type="evidence" value="ECO:0007669"/>
    <property type="project" value="InterPro"/>
</dbReference>
<dbReference type="AlphaFoldDB" id="A0A9X2FCT7"/>
<dbReference type="SMART" id="SM00636">
    <property type="entry name" value="Glyco_18"/>
    <property type="match status" value="1"/>
</dbReference>
<evidence type="ECO:0000259" key="9">
    <source>
        <dbReference type="PROSITE" id="PS51910"/>
    </source>
</evidence>
<dbReference type="Proteomes" id="UP001155241">
    <property type="component" value="Unassembled WGS sequence"/>
</dbReference>
<evidence type="ECO:0000313" key="11">
    <source>
        <dbReference type="Proteomes" id="UP001155241"/>
    </source>
</evidence>
<evidence type="ECO:0000256" key="4">
    <source>
        <dbReference type="ARBA" id="ARBA00023024"/>
    </source>
</evidence>
<dbReference type="PANTHER" id="PTHR11177">
    <property type="entry name" value="CHITINASE"/>
    <property type="match status" value="1"/>
</dbReference>
<keyword evidence="4" id="KW-0119">Carbohydrate metabolism</keyword>
<protein>
    <recommendedName>
        <fullName evidence="2">chitinase</fullName>
        <ecNumber evidence="2">3.2.1.14</ecNumber>
    </recommendedName>
</protein>
<sequence>MHGNWKTLAIVAIGAMVLVGARPASADDRVMMGYYATFGDLPVADIPFARLTHISHAFLTTDEQGQPVTGKEVPNRELTDAAHQHQVKVLLSLGGGNTTAAMKSITADNDRMTKYVDEVVKLVVDNHYDGVDIDWEHPRTAAETRQFVALVKAFRTKLDQTAKASGRSEPYILTAAVSATEYFGKFIDVDAVLGDLDWLNVMTYDFSGPWDRVVAHNSPLMPSQNDPGRTWRSVTSAMEYWQRERGVPADKLVLGLPFYGRGFPASQKYAPLDRAQRADHQVLSYVQIRQLLKKDWKAEWDDEVKAPWMMSPADTSLLIAYDDRNSIYRKTVWARGQQFRGVFFWALHQDRMSDGKNWLVEASYRAWPKGESAAKK</sequence>
<comment type="catalytic activity">
    <reaction evidence="1">
        <text>Random endo-hydrolysis of N-acetyl-beta-D-glucosaminide (1-&gt;4)-beta-linkages in chitin and chitodextrins.</text>
        <dbReference type="EC" id="3.2.1.14"/>
    </reaction>
</comment>
<dbReference type="SUPFAM" id="SSF51445">
    <property type="entry name" value="(Trans)glycosidases"/>
    <property type="match status" value="1"/>
</dbReference>
<keyword evidence="8" id="KW-0732">Signal</keyword>
<evidence type="ECO:0000256" key="3">
    <source>
        <dbReference type="ARBA" id="ARBA00022801"/>
    </source>
</evidence>
<feature type="chain" id="PRO_5040918278" description="chitinase" evidence="8">
    <location>
        <begin position="27"/>
        <end position="376"/>
    </location>
</feature>
<evidence type="ECO:0000256" key="2">
    <source>
        <dbReference type="ARBA" id="ARBA00012729"/>
    </source>
</evidence>
<feature type="signal peptide" evidence="8">
    <location>
        <begin position="1"/>
        <end position="26"/>
    </location>
</feature>
<dbReference type="PROSITE" id="PS51910">
    <property type="entry name" value="GH18_2"/>
    <property type="match status" value="1"/>
</dbReference>
<keyword evidence="4" id="KW-0146">Chitin degradation</keyword>
<dbReference type="GO" id="GO:0008843">
    <property type="term" value="F:endochitinase activity"/>
    <property type="evidence" value="ECO:0007669"/>
    <property type="project" value="UniProtKB-EC"/>
</dbReference>
<dbReference type="InterPro" id="IPR001223">
    <property type="entry name" value="Glyco_hydro18_cat"/>
</dbReference>
<comment type="similarity">
    <text evidence="7">Belongs to the glycosyl hydrolase 18 family.</text>
</comment>
<dbReference type="PROSITE" id="PS01095">
    <property type="entry name" value="GH18_1"/>
    <property type="match status" value="1"/>
</dbReference>
<evidence type="ECO:0000313" key="10">
    <source>
        <dbReference type="EMBL" id="MCO6045843.1"/>
    </source>
</evidence>
<dbReference type="EMBL" id="JAMXLR010000061">
    <property type="protein sequence ID" value="MCO6045843.1"/>
    <property type="molecule type" value="Genomic_DNA"/>
</dbReference>
<dbReference type="EC" id="3.2.1.14" evidence="2"/>
<evidence type="ECO:0000256" key="1">
    <source>
        <dbReference type="ARBA" id="ARBA00000822"/>
    </source>
</evidence>
<evidence type="ECO:0000256" key="6">
    <source>
        <dbReference type="RuleBase" id="RU000489"/>
    </source>
</evidence>
<evidence type="ECO:0000256" key="8">
    <source>
        <dbReference type="SAM" id="SignalP"/>
    </source>
</evidence>
<dbReference type="GO" id="GO:0006032">
    <property type="term" value="P:chitin catabolic process"/>
    <property type="evidence" value="ECO:0007669"/>
    <property type="project" value="UniProtKB-KW"/>
</dbReference>
<dbReference type="InterPro" id="IPR050314">
    <property type="entry name" value="Glycosyl_Hydrlase_18"/>
</dbReference>
<dbReference type="RefSeq" id="WP_252853952.1">
    <property type="nucleotide sequence ID" value="NZ_JAMXLR010000061.1"/>
</dbReference>
<gene>
    <name evidence="10" type="ORF">NG895_18240</name>
</gene>
<evidence type="ECO:0000256" key="7">
    <source>
        <dbReference type="RuleBase" id="RU004453"/>
    </source>
</evidence>
<keyword evidence="11" id="KW-1185">Reference proteome</keyword>
<evidence type="ECO:0000256" key="5">
    <source>
        <dbReference type="ARBA" id="ARBA00023295"/>
    </source>
</evidence>
<dbReference type="InterPro" id="IPR029070">
    <property type="entry name" value="Chitinase_insertion_sf"/>
</dbReference>
<dbReference type="InterPro" id="IPR011583">
    <property type="entry name" value="Chitinase_II/V-like_cat"/>
</dbReference>
<dbReference type="InterPro" id="IPR001579">
    <property type="entry name" value="Glyco_hydro_18_chit_AS"/>
</dbReference>
<organism evidence="10 11">
    <name type="scientific">Aeoliella straminimaris</name>
    <dbReference type="NCBI Taxonomy" id="2954799"/>
    <lineage>
        <taxon>Bacteria</taxon>
        <taxon>Pseudomonadati</taxon>
        <taxon>Planctomycetota</taxon>
        <taxon>Planctomycetia</taxon>
        <taxon>Pirellulales</taxon>
        <taxon>Lacipirellulaceae</taxon>
        <taxon>Aeoliella</taxon>
    </lineage>
</organism>